<reference evidence="13" key="2">
    <citation type="submission" date="2025-04" db="UniProtKB">
        <authorList>
            <consortium name="RefSeq"/>
        </authorList>
    </citation>
    <scope>IDENTIFICATION</scope>
    <source>
        <tissue evidence="14">Leaf</tissue>
    </source>
</reference>
<feature type="transmembrane region" description="Helical" evidence="10">
    <location>
        <begin position="337"/>
        <end position="359"/>
    </location>
</feature>
<keyword evidence="4" id="KW-0762">Sugar transport</keyword>
<evidence type="ECO:0000313" key="13">
    <source>
        <dbReference type="RefSeq" id="XP_021836472.1"/>
    </source>
</evidence>
<dbReference type="PROSITE" id="PS00217">
    <property type="entry name" value="SUGAR_TRANSPORT_2"/>
    <property type="match status" value="1"/>
</dbReference>
<dbReference type="InterPro" id="IPR003663">
    <property type="entry name" value="Sugar/inositol_transpt"/>
</dbReference>
<keyword evidence="7 10" id="KW-1133">Transmembrane helix</keyword>
<dbReference type="InterPro" id="IPR020846">
    <property type="entry name" value="MFS_dom"/>
</dbReference>
<feature type="transmembrane region" description="Helical" evidence="10">
    <location>
        <begin position="177"/>
        <end position="196"/>
    </location>
</feature>
<evidence type="ECO:0000256" key="8">
    <source>
        <dbReference type="ARBA" id="ARBA00023136"/>
    </source>
</evidence>
<dbReference type="RefSeq" id="XP_056683248.1">
    <property type="nucleotide sequence ID" value="XM_056827270.1"/>
</dbReference>
<feature type="transmembrane region" description="Helical" evidence="10">
    <location>
        <begin position="208"/>
        <end position="231"/>
    </location>
</feature>
<dbReference type="InterPro" id="IPR005828">
    <property type="entry name" value="MFS_sugar_transport-like"/>
</dbReference>
<dbReference type="GO" id="GO:0015293">
    <property type="term" value="F:symporter activity"/>
    <property type="evidence" value="ECO:0007669"/>
    <property type="project" value="UniProtKB-KW"/>
</dbReference>
<evidence type="ECO:0000256" key="9">
    <source>
        <dbReference type="RuleBase" id="RU003346"/>
    </source>
</evidence>
<dbReference type="SUPFAM" id="SSF103473">
    <property type="entry name" value="MFS general substrate transporter"/>
    <property type="match status" value="1"/>
</dbReference>
<dbReference type="OrthoDB" id="6339427at2759"/>
<keyword evidence="6" id="KW-0769">Symport</keyword>
<feature type="transmembrane region" description="Helical" evidence="10">
    <location>
        <begin position="366"/>
        <end position="388"/>
    </location>
</feature>
<protein>
    <submittedName>
        <fullName evidence="13 14">Probable polyol transporter 4 isoform X1</fullName>
    </submittedName>
</protein>
<dbReference type="RefSeq" id="XP_021836472.1">
    <property type="nucleotide sequence ID" value="XM_021980780.1"/>
</dbReference>
<evidence type="ECO:0000259" key="11">
    <source>
        <dbReference type="PROSITE" id="PS50850"/>
    </source>
</evidence>
<keyword evidence="12" id="KW-1185">Reference proteome</keyword>
<dbReference type="Pfam" id="PF00083">
    <property type="entry name" value="Sugar_tr"/>
    <property type="match status" value="1"/>
</dbReference>
<dbReference type="KEGG" id="soe:110776228"/>
<evidence type="ECO:0000256" key="2">
    <source>
        <dbReference type="ARBA" id="ARBA00010992"/>
    </source>
</evidence>
<dbReference type="InterPro" id="IPR050814">
    <property type="entry name" value="Myo-inositol_Transporter"/>
</dbReference>
<feature type="transmembrane region" description="Helical" evidence="10">
    <location>
        <begin position="394"/>
        <end position="422"/>
    </location>
</feature>
<sequence length="520" mass="56083">MGLLNGNSEMSNIEMGSQNKYNRMDSEVGEHDNESSSYHQEQDKINSTRNYVMTCAFFASVNSVLLGYDVGVMSGAIIFIQEELKITEVQQEVLVGCLSIVSLIGSLVGGRTSDAIGRKWTMGIGAIIFQLGGLIMTVANSFQILMVGRLLSGIGIGFGATIMGVYIAEIAPASSRGFLTTFPEICINLGILLGYVSNYAFSGLPANINWRVMLALGVLPSVIIGFALLVIPESPRWLVLQDRVNEARTILMKTIGDEKEVAERLDDILKTASKAKSNNSQEKAVWREIVKPSHAVYKMLAAGVGLQCFQQITGIDALVYYSPTILKTAGIEGNSQLLAATISVGVTKTAAILVALLLIDRIGRKPLLYTSTIGITICLFCISLSLPFMGKGPIGIALAILFICGDVAFFSIGIGPICWVLTSEIYPLRIRAQAVAVGFAANRVCSGLVSLSFLSVSNAISVPGTFLVFCAFSALSVVFVHKFIPETKGKTLEEIESLFQERERLKEGHLDLADTRHLVS</sequence>
<dbReference type="PANTHER" id="PTHR48020">
    <property type="entry name" value="PROTON MYO-INOSITOL COTRANSPORTER"/>
    <property type="match status" value="1"/>
</dbReference>
<feature type="domain" description="Major facilitator superfamily (MFS) profile" evidence="11">
    <location>
        <begin position="55"/>
        <end position="488"/>
    </location>
</feature>
<dbReference type="AlphaFoldDB" id="A0A9R0HT09"/>
<reference evidence="12" key="1">
    <citation type="journal article" date="2021" name="Nat. Commun.">
        <title>Genomic analyses provide insights into spinach domestication and the genetic basis of agronomic traits.</title>
        <authorList>
            <person name="Cai X."/>
            <person name="Sun X."/>
            <person name="Xu C."/>
            <person name="Sun H."/>
            <person name="Wang X."/>
            <person name="Ge C."/>
            <person name="Zhang Z."/>
            <person name="Wang Q."/>
            <person name="Fei Z."/>
            <person name="Jiao C."/>
            <person name="Wang Q."/>
        </authorList>
    </citation>
    <scope>NUCLEOTIDE SEQUENCE [LARGE SCALE GENOMIC DNA]</scope>
    <source>
        <strain evidence="12">cv. Varoflay</strain>
    </source>
</reference>
<evidence type="ECO:0000313" key="14">
    <source>
        <dbReference type="RefSeq" id="XP_056683248.1"/>
    </source>
</evidence>
<comment type="similarity">
    <text evidence="2 9">Belongs to the major facilitator superfamily. Sugar transporter (TC 2.A.1.1) family.</text>
</comment>
<comment type="subcellular location">
    <subcellularLocation>
        <location evidence="1">Membrane</location>
        <topology evidence="1">Multi-pass membrane protein</topology>
    </subcellularLocation>
</comment>
<evidence type="ECO:0000256" key="1">
    <source>
        <dbReference type="ARBA" id="ARBA00004141"/>
    </source>
</evidence>
<accession>A0A9R0HT09</accession>
<feature type="transmembrane region" description="Helical" evidence="10">
    <location>
        <begin position="434"/>
        <end position="454"/>
    </location>
</feature>
<dbReference type="Gene3D" id="1.20.1250.20">
    <property type="entry name" value="MFS general substrate transporter like domains"/>
    <property type="match status" value="1"/>
</dbReference>
<keyword evidence="3 9" id="KW-0813">Transport</keyword>
<dbReference type="PRINTS" id="PR00171">
    <property type="entry name" value="SUGRTRNSPORT"/>
</dbReference>
<feature type="transmembrane region" description="Helical" evidence="10">
    <location>
        <begin position="92"/>
        <end position="108"/>
    </location>
</feature>
<evidence type="ECO:0000313" key="12">
    <source>
        <dbReference type="Proteomes" id="UP000813463"/>
    </source>
</evidence>
<evidence type="ECO:0000256" key="7">
    <source>
        <dbReference type="ARBA" id="ARBA00022989"/>
    </source>
</evidence>
<evidence type="ECO:0000256" key="4">
    <source>
        <dbReference type="ARBA" id="ARBA00022597"/>
    </source>
</evidence>
<dbReference type="PANTHER" id="PTHR48020:SF49">
    <property type="entry name" value="SUGAR TRANSPORTER"/>
    <property type="match status" value="1"/>
</dbReference>
<dbReference type="NCBIfam" id="TIGR00879">
    <property type="entry name" value="SP"/>
    <property type="match status" value="1"/>
</dbReference>
<dbReference type="GeneID" id="110776228"/>
<dbReference type="InterPro" id="IPR036259">
    <property type="entry name" value="MFS_trans_sf"/>
</dbReference>
<feature type="transmembrane region" description="Helical" evidence="10">
    <location>
        <begin position="120"/>
        <end position="138"/>
    </location>
</feature>
<evidence type="ECO:0000256" key="6">
    <source>
        <dbReference type="ARBA" id="ARBA00022847"/>
    </source>
</evidence>
<feature type="transmembrane region" description="Helical" evidence="10">
    <location>
        <begin position="150"/>
        <end position="171"/>
    </location>
</feature>
<proteinExistence type="inferred from homology"/>
<feature type="transmembrane region" description="Helical" evidence="10">
    <location>
        <begin position="51"/>
        <end position="80"/>
    </location>
</feature>
<evidence type="ECO:0000256" key="5">
    <source>
        <dbReference type="ARBA" id="ARBA00022692"/>
    </source>
</evidence>
<keyword evidence="8 10" id="KW-0472">Membrane</keyword>
<name>A0A9R0HT09_SPIOL</name>
<keyword evidence="5 10" id="KW-0812">Transmembrane</keyword>
<dbReference type="GO" id="GO:0016020">
    <property type="term" value="C:membrane"/>
    <property type="evidence" value="ECO:0007669"/>
    <property type="project" value="UniProtKB-SubCell"/>
</dbReference>
<dbReference type="PROSITE" id="PS50850">
    <property type="entry name" value="MFS"/>
    <property type="match status" value="1"/>
</dbReference>
<evidence type="ECO:0000256" key="10">
    <source>
        <dbReference type="SAM" id="Phobius"/>
    </source>
</evidence>
<dbReference type="Proteomes" id="UP000813463">
    <property type="component" value="Chromosome 4"/>
</dbReference>
<organism evidence="12 13">
    <name type="scientific">Spinacia oleracea</name>
    <name type="common">Spinach</name>
    <dbReference type="NCBI Taxonomy" id="3562"/>
    <lineage>
        <taxon>Eukaryota</taxon>
        <taxon>Viridiplantae</taxon>
        <taxon>Streptophyta</taxon>
        <taxon>Embryophyta</taxon>
        <taxon>Tracheophyta</taxon>
        <taxon>Spermatophyta</taxon>
        <taxon>Magnoliopsida</taxon>
        <taxon>eudicotyledons</taxon>
        <taxon>Gunneridae</taxon>
        <taxon>Pentapetalae</taxon>
        <taxon>Caryophyllales</taxon>
        <taxon>Chenopodiaceae</taxon>
        <taxon>Chenopodioideae</taxon>
        <taxon>Anserineae</taxon>
        <taxon>Spinacia</taxon>
    </lineage>
</organism>
<dbReference type="FunFam" id="1.20.1250.20:FF:000025">
    <property type="entry name" value="probable polyol transporter 4"/>
    <property type="match status" value="1"/>
</dbReference>
<gene>
    <name evidence="13 14" type="primary">LOC110776228</name>
</gene>
<feature type="transmembrane region" description="Helical" evidence="10">
    <location>
        <begin position="460"/>
        <end position="480"/>
    </location>
</feature>
<dbReference type="PROSITE" id="PS00216">
    <property type="entry name" value="SUGAR_TRANSPORT_1"/>
    <property type="match status" value="2"/>
</dbReference>
<dbReference type="InterPro" id="IPR005829">
    <property type="entry name" value="Sugar_transporter_CS"/>
</dbReference>
<evidence type="ECO:0000256" key="3">
    <source>
        <dbReference type="ARBA" id="ARBA00022448"/>
    </source>
</evidence>